<name>A0A7W7VZ15_KITKI</name>
<accession>A0A7W7VZ15</accession>
<dbReference type="Gene3D" id="3.30.559.30">
    <property type="entry name" value="Nonribosomal peptide synthetase, condensation domain"/>
    <property type="match status" value="1"/>
</dbReference>
<protein>
    <recommendedName>
        <fullName evidence="4">Condensation domain-containing protein</fullName>
    </recommendedName>
</protein>
<reference evidence="1 3" key="1">
    <citation type="submission" date="2020-08" db="EMBL/GenBank/DDBJ databases">
        <title>Sequencing the genomes of 1000 actinobacteria strains.</title>
        <authorList>
            <person name="Klenk H.-P."/>
        </authorList>
    </citation>
    <scope>NUCLEOTIDE SEQUENCE [LARGE SCALE GENOMIC DNA]</scope>
    <source>
        <strain evidence="1 3">DSM 41654</strain>
    </source>
</reference>
<organism evidence="1 3">
    <name type="scientific">Kitasatospora kifunensis</name>
    <name type="common">Streptomyces kifunensis</name>
    <dbReference type="NCBI Taxonomy" id="58351"/>
    <lineage>
        <taxon>Bacteria</taxon>
        <taxon>Bacillati</taxon>
        <taxon>Actinomycetota</taxon>
        <taxon>Actinomycetes</taxon>
        <taxon>Kitasatosporales</taxon>
        <taxon>Streptomycetaceae</taxon>
        <taxon>Kitasatospora</taxon>
    </lineage>
</organism>
<dbReference type="AlphaFoldDB" id="A0A7W7VZ15"/>
<sequence length="131" mass="14262">MSRREALGCPAALGHFVNLVPIRNRVARDLPFTPYLTATVEKFRTALGHADLPCEDAVASTTEGRRSTAAARVVLAQEVRSQALPQAGPILSRWPRPVILWTAPTRVAGALRPAVRSVVVEWSGRRCGRGR</sequence>
<gene>
    <name evidence="1" type="ORF">FHR34_007191</name>
    <name evidence="2" type="ORF">FHR34_007424</name>
</gene>
<proteinExistence type="predicted"/>
<keyword evidence="3" id="KW-1185">Reference proteome</keyword>
<dbReference type="Proteomes" id="UP000540506">
    <property type="component" value="Unassembled WGS sequence"/>
</dbReference>
<evidence type="ECO:0000313" key="3">
    <source>
        <dbReference type="Proteomes" id="UP000540506"/>
    </source>
</evidence>
<evidence type="ECO:0000313" key="2">
    <source>
        <dbReference type="EMBL" id="MBB4928327.1"/>
    </source>
</evidence>
<evidence type="ECO:0000313" key="1">
    <source>
        <dbReference type="EMBL" id="MBB4928096.1"/>
    </source>
</evidence>
<dbReference type="SUPFAM" id="SSF52777">
    <property type="entry name" value="CoA-dependent acyltransferases"/>
    <property type="match status" value="1"/>
</dbReference>
<dbReference type="EMBL" id="JACHJV010000003">
    <property type="protein sequence ID" value="MBB4928327.1"/>
    <property type="molecule type" value="Genomic_DNA"/>
</dbReference>
<comment type="caution">
    <text evidence="1">The sequence shown here is derived from an EMBL/GenBank/DDBJ whole genome shotgun (WGS) entry which is preliminary data.</text>
</comment>
<dbReference type="EMBL" id="JACHJV010000002">
    <property type="protein sequence ID" value="MBB4928096.1"/>
    <property type="molecule type" value="Genomic_DNA"/>
</dbReference>
<evidence type="ECO:0008006" key="4">
    <source>
        <dbReference type="Google" id="ProtNLM"/>
    </source>
</evidence>